<reference evidence="2" key="1">
    <citation type="submission" date="2015-08" db="EMBL/GenBank/DDBJ databases">
        <authorList>
            <person name="Babu N.S."/>
            <person name="Beckwith C.J."/>
            <person name="Beseler K.G."/>
            <person name="Brison A."/>
            <person name="Carone J.V."/>
            <person name="Caskin T.P."/>
            <person name="Diamond M."/>
            <person name="Durham M.E."/>
            <person name="Foxe J.M."/>
            <person name="Go M."/>
            <person name="Henderson B.A."/>
            <person name="Jones I.B."/>
            <person name="McGettigan J.A."/>
            <person name="Micheletti S.J."/>
            <person name="Nasrallah M.E."/>
            <person name="Ortiz D."/>
            <person name="Piller C.R."/>
            <person name="Privatt S.R."/>
            <person name="Schneider S.L."/>
            <person name="Sharp S."/>
            <person name="Smith T.C."/>
            <person name="Stanton J.D."/>
            <person name="Ullery H.E."/>
            <person name="Wilson R.J."/>
            <person name="Serrano M.G."/>
            <person name="Buck G."/>
            <person name="Lee V."/>
            <person name="Wang Y."/>
            <person name="Carvalho R."/>
            <person name="Voegtly L."/>
            <person name="Shi R."/>
            <person name="Duckworth R."/>
            <person name="Johnson A."/>
            <person name="Loviza R."/>
            <person name="Walstead R."/>
            <person name="Shah Z."/>
            <person name="Kiflezghi M."/>
            <person name="Wade K."/>
            <person name="Ball S.L."/>
            <person name="Bradley K.W."/>
            <person name="Asai D.J."/>
            <person name="Bowman C.A."/>
            <person name="Russell D.A."/>
            <person name="Pope W.H."/>
            <person name="Jacobs-Sera D."/>
            <person name="Hendrix R.W."/>
            <person name="Hatfull G.F."/>
        </authorList>
    </citation>
    <scope>NUCLEOTIDE SEQUENCE [LARGE SCALE GENOMIC DNA]</scope>
    <source>
        <strain evidence="2">JCM 19170</strain>
    </source>
</reference>
<organism evidence="1 2">
    <name type="scientific">Tepidiphilus thermophilus</name>
    <dbReference type="NCBI Taxonomy" id="876478"/>
    <lineage>
        <taxon>Bacteria</taxon>
        <taxon>Pseudomonadati</taxon>
        <taxon>Pseudomonadota</taxon>
        <taxon>Hydrogenophilia</taxon>
        <taxon>Hydrogenophilales</taxon>
        <taxon>Hydrogenophilaceae</taxon>
        <taxon>Tepidiphilus</taxon>
    </lineage>
</organism>
<dbReference type="AlphaFoldDB" id="A0A0K6IWN6"/>
<evidence type="ECO:0000313" key="2">
    <source>
        <dbReference type="Proteomes" id="UP000182108"/>
    </source>
</evidence>
<keyword evidence="2" id="KW-1185">Reference proteome</keyword>
<name>A0A0K6IWN6_9PROT</name>
<accession>A0A0K6IWN6</accession>
<dbReference type="EMBL" id="CYHH01000011">
    <property type="protein sequence ID" value="CUB07737.1"/>
    <property type="molecule type" value="Genomic_DNA"/>
</dbReference>
<gene>
    <name evidence="1" type="ORF">Ga0061068_11129</name>
</gene>
<protein>
    <submittedName>
        <fullName evidence="1">Uncharacterized protein</fullName>
    </submittedName>
</protein>
<dbReference type="Proteomes" id="UP000182108">
    <property type="component" value="Unassembled WGS sequence"/>
</dbReference>
<proteinExistence type="predicted"/>
<sequence>MGEFAFLNKKIKVWLVPEILELRLPVVDIYSLLMRMISLIQIF</sequence>
<evidence type="ECO:0000313" key="1">
    <source>
        <dbReference type="EMBL" id="CUB07737.1"/>
    </source>
</evidence>